<comment type="caution">
    <text evidence="7">The sequence shown here is derived from an EMBL/GenBank/DDBJ whole genome shotgun (WGS) entry which is preliminary data.</text>
</comment>
<dbReference type="Pfam" id="PF00174">
    <property type="entry name" value="Oxidored_molyb"/>
    <property type="match status" value="1"/>
</dbReference>
<dbReference type="PANTHER" id="PTHR19372:SF7">
    <property type="entry name" value="SULFITE OXIDASE, MITOCHONDRIAL"/>
    <property type="match status" value="1"/>
</dbReference>
<protein>
    <recommendedName>
        <fullName evidence="9">Sulfite oxidase</fullName>
    </recommendedName>
</protein>
<evidence type="ECO:0000313" key="7">
    <source>
        <dbReference type="EMBL" id="GAA3216631.1"/>
    </source>
</evidence>
<dbReference type="EMBL" id="BAAAUV010000008">
    <property type="protein sequence ID" value="GAA3216631.1"/>
    <property type="molecule type" value="Genomic_DNA"/>
</dbReference>
<organism evidence="7 8">
    <name type="scientific">Actinocorallia longicatena</name>
    <dbReference type="NCBI Taxonomy" id="111803"/>
    <lineage>
        <taxon>Bacteria</taxon>
        <taxon>Bacillati</taxon>
        <taxon>Actinomycetota</taxon>
        <taxon>Actinomycetes</taxon>
        <taxon>Streptosporangiales</taxon>
        <taxon>Thermomonosporaceae</taxon>
        <taxon>Actinocorallia</taxon>
    </lineage>
</organism>
<feature type="domain" description="Oxidoreductase molybdopterin-binding" evidence="5">
    <location>
        <begin position="50"/>
        <end position="229"/>
    </location>
</feature>
<accession>A0ABP6QBY4</accession>
<evidence type="ECO:0008006" key="9">
    <source>
        <dbReference type="Google" id="ProtNLM"/>
    </source>
</evidence>
<keyword evidence="4" id="KW-0560">Oxidoreductase</keyword>
<keyword evidence="3" id="KW-0479">Metal-binding</keyword>
<dbReference type="PRINTS" id="PR00407">
    <property type="entry name" value="EUMOPTERIN"/>
</dbReference>
<dbReference type="Proteomes" id="UP001501237">
    <property type="component" value="Unassembled WGS sequence"/>
</dbReference>
<evidence type="ECO:0000256" key="3">
    <source>
        <dbReference type="ARBA" id="ARBA00022723"/>
    </source>
</evidence>
<proteinExistence type="predicted"/>
<evidence type="ECO:0000259" key="6">
    <source>
        <dbReference type="Pfam" id="PF03404"/>
    </source>
</evidence>
<feature type="domain" description="Moybdenum cofactor oxidoreductase dimerisation" evidence="6">
    <location>
        <begin position="251"/>
        <end position="351"/>
    </location>
</feature>
<reference evidence="8" key="1">
    <citation type="journal article" date="2019" name="Int. J. Syst. Evol. Microbiol.">
        <title>The Global Catalogue of Microorganisms (GCM) 10K type strain sequencing project: providing services to taxonomists for standard genome sequencing and annotation.</title>
        <authorList>
            <consortium name="The Broad Institute Genomics Platform"/>
            <consortium name="The Broad Institute Genome Sequencing Center for Infectious Disease"/>
            <person name="Wu L."/>
            <person name="Ma J."/>
        </authorList>
    </citation>
    <scope>NUCLEOTIDE SEQUENCE [LARGE SCALE GENOMIC DNA]</scope>
    <source>
        <strain evidence="8">JCM 9377</strain>
    </source>
</reference>
<comment type="cofactor">
    <cofactor evidence="1">
        <name>Mo-molybdopterin</name>
        <dbReference type="ChEBI" id="CHEBI:71302"/>
    </cofactor>
</comment>
<evidence type="ECO:0000259" key="5">
    <source>
        <dbReference type="Pfam" id="PF00174"/>
    </source>
</evidence>
<evidence type="ECO:0000313" key="8">
    <source>
        <dbReference type="Proteomes" id="UP001501237"/>
    </source>
</evidence>
<name>A0ABP6QBY4_9ACTN</name>
<dbReference type="Gene3D" id="3.90.420.10">
    <property type="entry name" value="Oxidoreductase, molybdopterin-binding domain"/>
    <property type="match status" value="1"/>
</dbReference>
<evidence type="ECO:0000256" key="4">
    <source>
        <dbReference type="ARBA" id="ARBA00023002"/>
    </source>
</evidence>
<dbReference type="PANTHER" id="PTHR19372">
    <property type="entry name" value="SULFITE REDUCTASE"/>
    <property type="match status" value="1"/>
</dbReference>
<gene>
    <name evidence="7" type="ORF">GCM10010468_38820</name>
</gene>
<dbReference type="SUPFAM" id="SSF81296">
    <property type="entry name" value="E set domains"/>
    <property type="match status" value="1"/>
</dbReference>
<dbReference type="CDD" id="cd02110">
    <property type="entry name" value="SO_family_Moco_dimer"/>
    <property type="match status" value="1"/>
</dbReference>
<dbReference type="InterPro" id="IPR000572">
    <property type="entry name" value="OxRdtase_Mopterin-bd_dom"/>
</dbReference>
<evidence type="ECO:0000256" key="1">
    <source>
        <dbReference type="ARBA" id="ARBA00001924"/>
    </source>
</evidence>
<keyword evidence="8" id="KW-1185">Reference proteome</keyword>
<sequence>MSDELTDEAAYAWPRRGRLPHEDGDLETRWEALRGAGHHTPTKQFFVRTHTNVPRIDVSTWTLWLHGDGLRDGPVAMSYDDLLSFPQEDLTAFIECAGNGRSYYTSQQNQRVEGTAWGLGAVGVARWRGVRLSHVLEAAGITADALDVMARGLDDPYLKHGRDLGRVRRPLPVAKAVKDVLLAHEMNGEPLTPEHGYPMRLVVPDWVGIASIKWIGDIEVSTGELHSPWSTDLYRLFGLGHPAEGSAPLTTMPVKSAFELPHGARVTVGCDHLLTGRSWSGNGAIRRVEVSTDGGSTWTEARIVGDRRPHTWAQWELPWRPERRGPTELMARATDESGVTQSKGQPHNTLGYQFAAIIRHPVTVI</sequence>
<dbReference type="InterPro" id="IPR005066">
    <property type="entry name" value="MoCF_OxRdtse_dimer"/>
</dbReference>
<dbReference type="InterPro" id="IPR008335">
    <property type="entry name" value="Mopterin_OxRdtase_euk"/>
</dbReference>
<dbReference type="RefSeq" id="WP_344830009.1">
    <property type="nucleotide sequence ID" value="NZ_BAAAUV010000008.1"/>
</dbReference>
<dbReference type="SUPFAM" id="SSF56524">
    <property type="entry name" value="Oxidoreductase molybdopterin-binding domain"/>
    <property type="match status" value="1"/>
</dbReference>
<dbReference type="InterPro" id="IPR036374">
    <property type="entry name" value="OxRdtase_Mopterin-bd_sf"/>
</dbReference>
<dbReference type="Gene3D" id="2.60.40.650">
    <property type="match status" value="1"/>
</dbReference>
<dbReference type="InterPro" id="IPR014756">
    <property type="entry name" value="Ig_E-set"/>
</dbReference>
<dbReference type="Pfam" id="PF03404">
    <property type="entry name" value="Mo-co_dimer"/>
    <property type="match status" value="1"/>
</dbReference>
<keyword evidence="2" id="KW-0500">Molybdenum</keyword>
<evidence type="ECO:0000256" key="2">
    <source>
        <dbReference type="ARBA" id="ARBA00022505"/>
    </source>
</evidence>